<evidence type="ECO:0000256" key="1">
    <source>
        <dbReference type="SAM" id="MobiDB-lite"/>
    </source>
</evidence>
<evidence type="ECO:0000313" key="3">
    <source>
        <dbReference type="Proteomes" id="UP001055115"/>
    </source>
</evidence>
<dbReference type="RefSeq" id="XP_049131901.1">
    <property type="nucleotide sequence ID" value="XM_049275944.1"/>
</dbReference>
<evidence type="ECO:0000313" key="2">
    <source>
        <dbReference type="EMBL" id="GKT49551.1"/>
    </source>
</evidence>
<dbReference type="GeneID" id="73330534"/>
<dbReference type="AlphaFoldDB" id="A0AA37PC45"/>
<keyword evidence="3" id="KW-1185">Reference proteome</keyword>
<name>A0AA37PC45_9PEZI</name>
<organism evidence="2 3">
    <name type="scientific">Colletotrichum spaethianum</name>
    <dbReference type="NCBI Taxonomy" id="700344"/>
    <lineage>
        <taxon>Eukaryota</taxon>
        <taxon>Fungi</taxon>
        <taxon>Dikarya</taxon>
        <taxon>Ascomycota</taxon>
        <taxon>Pezizomycotina</taxon>
        <taxon>Sordariomycetes</taxon>
        <taxon>Hypocreomycetidae</taxon>
        <taxon>Glomerellales</taxon>
        <taxon>Glomerellaceae</taxon>
        <taxon>Colletotrichum</taxon>
        <taxon>Colletotrichum spaethianum species complex</taxon>
    </lineage>
</organism>
<sequence length="91" mass="10411">MILLVQLIDEVPQEKDHPSETLNMTPYLQPRHTIQNDEDDLSSCRNHEESKERAKGLHLLAPDAIHETQVDSRKVDFPWGQRLGNLGIETA</sequence>
<reference evidence="2 3" key="1">
    <citation type="submission" date="2022-03" db="EMBL/GenBank/DDBJ databases">
        <title>Genome data of Colletotrichum spp.</title>
        <authorList>
            <person name="Utami Y.D."/>
            <person name="Hiruma K."/>
        </authorList>
    </citation>
    <scope>NUCLEOTIDE SEQUENCE [LARGE SCALE GENOMIC DNA]</scope>
    <source>
        <strain evidence="2 3">MAFF 239500</strain>
    </source>
</reference>
<protein>
    <submittedName>
        <fullName evidence="2">Uncharacterized protein</fullName>
    </submittedName>
</protein>
<dbReference type="EMBL" id="BQXU01000030">
    <property type="protein sequence ID" value="GKT49551.1"/>
    <property type="molecule type" value="Genomic_DNA"/>
</dbReference>
<gene>
    <name evidence="2" type="ORF">ColSpa_09732</name>
</gene>
<feature type="region of interest" description="Disordered" evidence="1">
    <location>
        <begin position="14"/>
        <end position="53"/>
    </location>
</feature>
<dbReference type="Proteomes" id="UP001055115">
    <property type="component" value="Unassembled WGS sequence"/>
</dbReference>
<accession>A0AA37PC45</accession>
<comment type="caution">
    <text evidence="2">The sequence shown here is derived from an EMBL/GenBank/DDBJ whole genome shotgun (WGS) entry which is preliminary data.</text>
</comment>
<proteinExistence type="predicted"/>